<dbReference type="Proteomes" id="UP000310314">
    <property type="component" value="Unassembled WGS sequence"/>
</dbReference>
<dbReference type="Gene3D" id="2.40.360.20">
    <property type="match status" value="1"/>
</dbReference>
<proteinExistence type="predicted"/>
<dbReference type="OrthoDB" id="7545296at2"/>
<gene>
    <name evidence="1" type="ORF">FEE95_04225</name>
</gene>
<dbReference type="RefSeq" id="WP_138656577.1">
    <property type="nucleotide sequence ID" value="NZ_VATY01000001.1"/>
</dbReference>
<reference evidence="1 2" key="1">
    <citation type="submission" date="2019-05" db="EMBL/GenBank/DDBJ databases">
        <authorList>
            <person name="Zhang J.-Y."/>
            <person name="Feg X."/>
            <person name="Du Z.-J."/>
        </authorList>
    </citation>
    <scope>NUCLEOTIDE SEQUENCE [LARGE SCALE GENOMIC DNA]</scope>
    <source>
        <strain evidence="1 2">RZ26</strain>
    </source>
</reference>
<keyword evidence="2" id="KW-1185">Reference proteome</keyword>
<evidence type="ECO:0000313" key="2">
    <source>
        <dbReference type="Proteomes" id="UP000310314"/>
    </source>
</evidence>
<protein>
    <recommendedName>
        <fullName evidence="3">WG containing repeat-containing protein</fullName>
    </recommendedName>
</protein>
<name>A0A5S3PUH8_9FLAO</name>
<dbReference type="SUPFAM" id="SSF54593">
    <property type="entry name" value="Glyoxalase/Bleomycin resistance protein/Dihydroxybiphenyl dioxygenase"/>
    <property type="match status" value="1"/>
</dbReference>
<accession>A0A5S3PUH8</accession>
<evidence type="ECO:0008006" key="3">
    <source>
        <dbReference type="Google" id="ProtNLM"/>
    </source>
</evidence>
<dbReference type="InterPro" id="IPR029068">
    <property type="entry name" value="Glyas_Bleomycin-R_OHBP_Dase"/>
</dbReference>
<dbReference type="AlphaFoldDB" id="A0A5S3PUH8"/>
<sequence length="554" mass="61957">MHLKNTTLTITLFFLCWYTASSQNTFSVHDYYPIADQNEWRYTAPEGWKDGDYVSKIVAIPKGFLSLFDSIQNEDGKGLFQIAKNAKTFRHYDATKASKLLSVGENGILYHGETFSSDGSIAVFEKPIHWFAPIETVGDTLNAERNYIRFFKDGRKQKGIFSITQQISRTEDVIVPSGNYKDCLRIEFDTYWDLGRGTEAKSINVYHHAKNVGVVKASARFIILKNGNEIINRLVAPDLKSYKIQEDSNDVILPIIERIKMATVVVKDIKTTKKLYTGWLDYKLADEGKISKEMANGWGTPKMNEKPFALLQPKSGDDVYLRVVEGTVPKDYKAMTTYGWNAIELIVENPDEVYEKLSKSPFVHIGGPENLGDGLSSIRAVQFKGPSGEVFYFTADMGHNEESTLLKARSAIDRPFIMVAAGPDARVMTDFYVNIFNAKEAFFMETPIPLIASAQNLTKDYKFALGLVRLGAFSNSIEIDGYSENAKLRGTEEGELPPGVSMASFTVSNLDLIDSSLFINSPIILPGLGYDGNRMVIVKGPAGEFIELIEEKKN</sequence>
<comment type="caution">
    <text evidence="1">The sequence shown here is derived from an EMBL/GenBank/DDBJ whole genome shotgun (WGS) entry which is preliminary data.</text>
</comment>
<dbReference type="Gene3D" id="3.10.180.10">
    <property type="entry name" value="2,3-Dihydroxybiphenyl 1,2-Dioxygenase, domain 1"/>
    <property type="match status" value="1"/>
</dbReference>
<organism evidence="1 2">
    <name type="scientific">Maribacter algarum</name>
    <name type="common">ex Zhang et al. 2020</name>
    <dbReference type="NCBI Taxonomy" id="2578118"/>
    <lineage>
        <taxon>Bacteria</taxon>
        <taxon>Pseudomonadati</taxon>
        <taxon>Bacteroidota</taxon>
        <taxon>Flavobacteriia</taxon>
        <taxon>Flavobacteriales</taxon>
        <taxon>Flavobacteriaceae</taxon>
        <taxon>Maribacter</taxon>
    </lineage>
</organism>
<dbReference type="EMBL" id="VATY01000001">
    <property type="protein sequence ID" value="TMM58645.1"/>
    <property type="molecule type" value="Genomic_DNA"/>
</dbReference>
<evidence type="ECO:0000313" key="1">
    <source>
        <dbReference type="EMBL" id="TMM58645.1"/>
    </source>
</evidence>